<feature type="compositionally biased region" description="Acidic residues" evidence="1">
    <location>
        <begin position="462"/>
        <end position="478"/>
    </location>
</feature>
<evidence type="ECO:0000313" key="2">
    <source>
        <dbReference type="EMBL" id="DAE16913.1"/>
    </source>
</evidence>
<reference evidence="2" key="1">
    <citation type="journal article" date="2021" name="Proc. Natl. Acad. Sci. U.S.A.">
        <title>A Catalog of Tens of Thousands of Viruses from Human Metagenomes Reveals Hidden Associations with Chronic Diseases.</title>
        <authorList>
            <person name="Tisza M.J."/>
            <person name="Buck C.B."/>
        </authorList>
    </citation>
    <scope>NUCLEOTIDE SEQUENCE</scope>
    <source>
        <strain evidence="2">CtHhH6</strain>
    </source>
</reference>
<dbReference type="EMBL" id="BK015633">
    <property type="protein sequence ID" value="DAE16913.1"/>
    <property type="molecule type" value="Genomic_DNA"/>
</dbReference>
<feature type="region of interest" description="Disordered" evidence="1">
    <location>
        <begin position="448"/>
        <end position="478"/>
    </location>
</feature>
<proteinExistence type="predicted"/>
<name>A0A8S5QDN0_9CAUD</name>
<organism evidence="2">
    <name type="scientific">Siphoviridae sp. ctHhH6</name>
    <dbReference type="NCBI Taxonomy" id="2825422"/>
    <lineage>
        <taxon>Viruses</taxon>
        <taxon>Duplodnaviria</taxon>
        <taxon>Heunggongvirae</taxon>
        <taxon>Uroviricota</taxon>
        <taxon>Caudoviricetes</taxon>
    </lineage>
</organism>
<evidence type="ECO:0000256" key="1">
    <source>
        <dbReference type="SAM" id="MobiDB-lite"/>
    </source>
</evidence>
<sequence>MFPTTTIKRAFNVDDIDIAISSDMINSIELWNNIMENKQPWLNKENGVKSLALAQGICEELSKTSTRELVSKVTSNEYVNKEYQKFIKSLNEDLQWGLAEGGIAFKPYVDGNQIYVDAVHADSFFPVAFKGKKITAAVFVEQIFKGKNVYTRLEYQKYENGVHTFENYAFVRKDYAHGNYQNSYDDFGNQIALDTVPDWKGMEEHFEISGVDRPLFGYFRVPIINTIDKNSPLGVPCYVKAIDLIKDAEEQYSRYIWEFVGGEMAVEAVSDAFEMNPYTNKPELPAGKRRLFRTYDIDTTSNNNGISITELIKVHAPQLRDANYASGFNNILKRIEFECGLSYGDLSDPQQVEKTAEEIKSSKQRKFDTVSAIQDSMNNVLEDLAYAMNVYAIGMGKSKSMKCVVETDWGDSILVDSEKQRNIDLQEVNAGLMPEWKYKVKWQGMTEEEAKREVAESSEGIGYDDIDEDDNEDSVNVN</sequence>
<accession>A0A8S5QDN0</accession>
<protein>
    <submittedName>
        <fullName evidence="2">Portal protein</fullName>
    </submittedName>
</protein>